<dbReference type="AlphaFoldDB" id="A0A813BTV6"/>
<protein>
    <submittedName>
        <fullName evidence="1">Uncharacterized protein</fullName>
    </submittedName>
</protein>
<reference evidence="1" key="1">
    <citation type="submission" date="2021-02" db="EMBL/GenBank/DDBJ databases">
        <authorList>
            <person name="Dougan E. K."/>
            <person name="Rhodes N."/>
            <person name="Thang M."/>
            <person name="Chan C."/>
        </authorList>
    </citation>
    <scope>NUCLEOTIDE SEQUENCE</scope>
</reference>
<dbReference type="EMBL" id="CAJNJA010079056">
    <property type="protein sequence ID" value="CAE7924224.1"/>
    <property type="molecule type" value="Genomic_DNA"/>
</dbReference>
<organism evidence="1 2">
    <name type="scientific">Symbiodinium necroappetens</name>
    <dbReference type="NCBI Taxonomy" id="1628268"/>
    <lineage>
        <taxon>Eukaryota</taxon>
        <taxon>Sar</taxon>
        <taxon>Alveolata</taxon>
        <taxon>Dinophyceae</taxon>
        <taxon>Suessiales</taxon>
        <taxon>Symbiodiniaceae</taxon>
        <taxon>Symbiodinium</taxon>
    </lineage>
</organism>
<name>A0A813BTV6_9DINO</name>
<dbReference type="Proteomes" id="UP000601435">
    <property type="component" value="Unassembled WGS sequence"/>
</dbReference>
<proteinExistence type="predicted"/>
<sequence>AVEIPTTARAPTGIGGAAKVARTMLVPISPGGVPGVLQFLVIEQNIPPLLSVGFLEHLGMAMDLTTNMVNFQTIGVDMKMVNLPSGHRAIPLVEWPGGDFPVPQVAKDQHGLSDGAFAKTSSVSSAYMKKSEVQSPRWAICLLRVAPNSNILPLAVNMEHPSRATAASATPHEGHAEKSGRITQLWRSIVIKMFYLLENIRARFARLAAAEIQHKSLLSERHHYLLMDAQKP</sequence>
<evidence type="ECO:0000313" key="1">
    <source>
        <dbReference type="EMBL" id="CAE7924224.1"/>
    </source>
</evidence>
<keyword evidence="2" id="KW-1185">Reference proteome</keyword>
<dbReference type="OrthoDB" id="410984at2759"/>
<feature type="non-terminal residue" evidence="1">
    <location>
        <position position="232"/>
    </location>
</feature>
<accession>A0A813BTV6</accession>
<evidence type="ECO:0000313" key="2">
    <source>
        <dbReference type="Proteomes" id="UP000601435"/>
    </source>
</evidence>
<feature type="non-terminal residue" evidence="1">
    <location>
        <position position="1"/>
    </location>
</feature>
<comment type="caution">
    <text evidence="1">The sequence shown here is derived from an EMBL/GenBank/DDBJ whole genome shotgun (WGS) entry which is preliminary data.</text>
</comment>
<gene>
    <name evidence="1" type="ORF">SNEC2469_LOCUS31956</name>
</gene>